<organism evidence="1 2">
    <name type="scientific">Pseudodonghicola flavimaris</name>
    <dbReference type="NCBI Taxonomy" id="3050036"/>
    <lineage>
        <taxon>Bacteria</taxon>
        <taxon>Pseudomonadati</taxon>
        <taxon>Pseudomonadota</taxon>
        <taxon>Alphaproteobacteria</taxon>
        <taxon>Rhodobacterales</taxon>
        <taxon>Paracoccaceae</taxon>
        <taxon>Pseudodonghicola</taxon>
    </lineage>
</organism>
<name>A0ABT7F3G2_9RHOB</name>
<dbReference type="InterPro" id="IPR016750">
    <property type="entry name" value="Aceto_COase_bsu/gsu"/>
</dbReference>
<comment type="caution">
    <text evidence="1">The sequence shown here is derived from an EMBL/GenBank/DDBJ whole genome shotgun (WGS) entry which is preliminary data.</text>
</comment>
<dbReference type="Proteomes" id="UP001243757">
    <property type="component" value="Unassembled WGS sequence"/>
</dbReference>
<proteinExistence type="predicted"/>
<dbReference type="PIRSF" id="PIRSF019217">
    <property type="entry name" value="Acetone_carboxlyase_gsu"/>
    <property type="match status" value="1"/>
</dbReference>
<keyword evidence="2" id="KW-1185">Reference proteome</keyword>
<sequence>MTTYTKSKIKDLVDGTIDRDTLQQMLSTPKDQDRFVKYIDILQEEVPWDDRIILPLGPKLFIVQRASDKKWMIRSFAGHDFCEWTENWKLHARIRVRDSALRMEELYPRLMAPSTDWQVIREYFCPLSGDLLDVEAPTPWYPVIHDFEPDIETFYRDWLGLDIPERAA</sequence>
<dbReference type="EMBL" id="JASNJD010000012">
    <property type="protein sequence ID" value="MDK3019125.1"/>
    <property type="molecule type" value="Genomic_DNA"/>
</dbReference>
<accession>A0ABT7F3G2</accession>
<dbReference type="RefSeq" id="WP_284481929.1">
    <property type="nucleotide sequence ID" value="NZ_JASNJD010000012.1"/>
</dbReference>
<gene>
    <name evidence="1" type="ORF">QO033_15695</name>
</gene>
<dbReference type="Pfam" id="PF08882">
    <property type="entry name" value="Acetone_carb_G"/>
    <property type="match status" value="1"/>
</dbReference>
<evidence type="ECO:0000313" key="1">
    <source>
        <dbReference type="EMBL" id="MDK3019125.1"/>
    </source>
</evidence>
<reference evidence="1 2" key="1">
    <citation type="submission" date="2023-05" db="EMBL/GenBank/DDBJ databases">
        <title>Pseudodonghicola sp. nov.</title>
        <authorList>
            <person name="Huang J."/>
        </authorList>
    </citation>
    <scope>NUCLEOTIDE SEQUENCE [LARGE SCALE GENOMIC DNA]</scope>
    <source>
        <strain evidence="1 2">IC7</strain>
    </source>
</reference>
<evidence type="ECO:0000313" key="2">
    <source>
        <dbReference type="Proteomes" id="UP001243757"/>
    </source>
</evidence>
<protein>
    <submittedName>
        <fullName evidence="1">Acetone carboxylase subunit gamma</fullName>
    </submittedName>
</protein>